<accession>A0A147DSK9</accession>
<reference evidence="2 3" key="1">
    <citation type="journal article" date="2016" name="Front. Microbiol.">
        <title>Genomic Resource of Rice Seed Associated Bacteria.</title>
        <authorList>
            <person name="Midha S."/>
            <person name="Bansal K."/>
            <person name="Sharma S."/>
            <person name="Kumar N."/>
            <person name="Patil P.P."/>
            <person name="Chaudhry V."/>
            <person name="Patil P.B."/>
        </authorList>
    </citation>
    <scope>NUCLEOTIDE SEQUENCE [LARGE SCALE GENOMIC DNA]</scope>
    <source>
        <strain evidence="2 3">NS359</strain>
    </source>
</reference>
<feature type="transmembrane region" description="Helical" evidence="1">
    <location>
        <begin position="126"/>
        <end position="143"/>
    </location>
</feature>
<dbReference type="AlphaFoldDB" id="A0A147DSK9"/>
<proteinExistence type="predicted"/>
<dbReference type="PATRIC" id="fig|465820.4.peg.1187"/>
<dbReference type="GO" id="GO:0005886">
    <property type="term" value="C:plasma membrane"/>
    <property type="evidence" value="ECO:0007669"/>
    <property type="project" value="TreeGrafter"/>
</dbReference>
<gene>
    <name evidence="2" type="ORF">NS359_05665</name>
</gene>
<dbReference type="EMBL" id="LDRC01000026">
    <property type="protein sequence ID" value="KTR52628.1"/>
    <property type="molecule type" value="Genomic_DNA"/>
</dbReference>
<keyword evidence="1" id="KW-0472">Membrane</keyword>
<keyword evidence="1" id="KW-1133">Transmembrane helix</keyword>
<name>A0A147DSK9_9MICO</name>
<organism evidence="2 3">
    <name type="scientific">Curtobacterium oceanosedimentum</name>
    <dbReference type="NCBI Taxonomy" id="465820"/>
    <lineage>
        <taxon>Bacteria</taxon>
        <taxon>Bacillati</taxon>
        <taxon>Actinomycetota</taxon>
        <taxon>Actinomycetes</taxon>
        <taxon>Micrococcales</taxon>
        <taxon>Microbacteriaceae</taxon>
        <taxon>Curtobacterium</taxon>
    </lineage>
</organism>
<evidence type="ECO:0000256" key="1">
    <source>
        <dbReference type="SAM" id="Phobius"/>
    </source>
</evidence>
<feature type="transmembrane region" description="Helical" evidence="1">
    <location>
        <begin position="12"/>
        <end position="28"/>
    </location>
</feature>
<evidence type="ECO:0000313" key="2">
    <source>
        <dbReference type="EMBL" id="KTR52628.1"/>
    </source>
</evidence>
<evidence type="ECO:0008006" key="4">
    <source>
        <dbReference type="Google" id="ProtNLM"/>
    </source>
</evidence>
<sequence length="162" mass="17535">MPTDAGGAPPLWAPWYGAGFLDAFVRFWKKYARFDGRASRSEFWWWYLANALVVTVLFGGYIISIIVWAAGSTMTDEYGITTATSGFPGVALLFVGLLGLWGLATFVPSLALGWRRVHDAGLAGPFWLISFAAGVAGIVFGCLEPNPNGAQYDQPDVPRPQA</sequence>
<dbReference type="STRING" id="465820.NS263_08660"/>
<comment type="caution">
    <text evidence="2">The sequence shown here is derived from an EMBL/GenBank/DDBJ whole genome shotgun (WGS) entry which is preliminary data.</text>
</comment>
<evidence type="ECO:0000313" key="3">
    <source>
        <dbReference type="Proteomes" id="UP000072763"/>
    </source>
</evidence>
<protein>
    <recommendedName>
        <fullName evidence="4">DUF805 domain-containing protein</fullName>
    </recommendedName>
</protein>
<feature type="transmembrane region" description="Helical" evidence="1">
    <location>
        <begin position="44"/>
        <end position="70"/>
    </location>
</feature>
<dbReference type="Pfam" id="PF05656">
    <property type="entry name" value="DUF805"/>
    <property type="match status" value="1"/>
</dbReference>
<dbReference type="PANTHER" id="PTHR34980:SF2">
    <property type="entry name" value="INNER MEMBRANE PROTEIN YHAH-RELATED"/>
    <property type="match status" value="1"/>
</dbReference>
<dbReference type="InterPro" id="IPR008523">
    <property type="entry name" value="DUF805"/>
</dbReference>
<feature type="transmembrane region" description="Helical" evidence="1">
    <location>
        <begin position="90"/>
        <end position="114"/>
    </location>
</feature>
<keyword evidence="1" id="KW-0812">Transmembrane</keyword>
<dbReference type="Proteomes" id="UP000072763">
    <property type="component" value="Unassembled WGS sequence"/>
</dbReference>
<dbReference type="PANTHER" id="PTHR34980">
    <property type="entry name" value="INNER MEMBRANE PROTEIN-RELATED-RELATED"/>
    <property type="match status" value="1"/>
</dbReference>